<dbReference type="GO" id="GO:0040029">
    <property type="term" value="P:epigenetic regulation of gene expression"/>
    <property type="evidence" value="ECO:0007669"/>
    <property type="project" value="TreeGrafter"/>
</dbReference>
<dbReference type="InterPro" id="IPR023801">
    <property type="entry name" value="His_deacetylse_dom"/>
</dbReference>
<evidence type="ECO:0000313" key="2">
    <source>
        <dbReference type="EMBL" id="CAB4984537.1"/>
    </source>
</evidence>
<organism evidence="2">
    <name type="scientific">freshwater metagenome</name>
    <dbReference type="NCBI Taxonomy" id="449393"/>
    <lineage>
        <taxon>unclassified sequences</taxon>
        <taxon>metagenomes</taxon>
        <taxon>ecological metagenomes</taxon>
    </lineage>
</organism>
<proteinExistence type="predicted"/>
<dbReference type="PANTHER" id="PTHR10625">
    <property type="entry name" value="HISTONE DEACETYLASE HDAC1-RELATED"/>
    <property type="match status" value="1"/>
</dbReference>
<feature type="domain" description="Histone deacetylase" evidence="1">
    <location>
        <begin position="43"/>
        <end position="290"/>
    </location>
</feature>
<dbReference type="EMBL" id="CAFBOM010000086">
    <property type="protein sequence ID" value="CAB4984537.1"/>
    <property type="molecule type" value="Genomic_DNA"/>
</dbReference>
<gene>
    <name evidence="2" type="ORF">UFOPK3957_00643</name>
</gene>
<protein>
    <submittedName>
        <fullName evidence="2">Unannotated protein</fullName>
    </submittedName>
</protein>
<reference evidence="2" key="1">
    <citation type="submission" date="2020-05" db="EMBL/GenBank/DDBJ databases">
        <authorList>
            <person name="Chiriac C."/>
            <person name="Salcher M."/>
            <person name="Ghai R."/>
            <person name="Kavagutti S V."/>
        </authorList>
    </citation>
    <scope>NUCLEOTIDE SEQUENCE</scope>
</reference>
<dbReference type="PANTHER" id="PTHR10625:SF10">
    <property type="entry name" value="HISTONE DEACETYLASE HDAC1"/>
    <property type="match status" value="1"/>
</dbReference>
<dbReference type="AlphaFoldDB" id="A0A6J7MUX9"/>
<dbReference type="Pfam" id="PF00850">
    <property type="entry name" value="Hist_deacetyl"/>
    <property type="match status" value="1"/>
</dbReference>
<sequence>MFDASHPTQGRRFMNARDLVLAHAAESGVRVTQLESDLLPAFSTMQLAHTAEYVESVVLGGECDEWSGSRPDLGRLALQMAGGTILALDSLLSGETMTAVHFAGAKHHAMRDRSSGFCVFADFAIAAKLAMSRTRVIQTPRGTFRVPMRVAILDIDAHHGDGTERLTSDDDRILTMSVHDRSIFPGTGRGDDPASHVYNTPLEPGSGDEQLADAAAYFVGLCERFNPDLIMIAAGADGLDGDPLSTLTYTVEGLEYAVRYVRRGFRDLPMLIGGAGGYRPDDLTPRAWARMAVAAALPVGDSERTWCDLGDCDYELDPEDLEDLEEDRT</sequence>
<evidence type="ECO:0000259" key="1">
    <source>
        <dbReference type="Pfam" id="PF00850"/>
    </source>
</evidence>
<dbReference type="InterPro" id="IPR037138">
    <property type="entry name" value="His_deacetylse_dom_sf"/>
</dbReference>
<dbReference type="Gene3D" id="3.40.800.20">
    <property type="entry name" value="Histone deacetylase domain"/>
    <property type="match status" value="1"/>
</dbReference>
<dbReference type="PRINTS" id="PR01270">
    <property type="entry name" value="HDASUPER"/>
</dbReference>
<name>A0A6J7MUX9_9ZZZZ</name>
<dbReference type="InterPro" id="IPR000286">
    <property type="entry name" value="HDACs"/>
</dbReference>
<accession>A0A6J7MUX9</accession>
<dbReference type="GO" id="GO:0004407">
    <property type="term" value="F:histone deacetylase activity"/>
    <property type="evidence" value="ECO:0007669"/>
    <property type="project" value="TreeGrafter"/>
</dbReference>
<dbReference type="SUPFAM" id="SSF52768">
    <property type="entry name" value="Arginase/deacetylase"/>
    <property type="match status" value="1"/>
</dbReference>
<dbReference type="InterPro" id="IPR023696">
    <property type="entry name" value="Ureohydrolase_dom_sf"/>
</dbReference>